<accession>A0AAN6JB58</accession>
<keyword evidence="7" id="KW-1185">Reference proteome</keyword>
<dbReference type="PANTHER" id="PTHR44329">
    <property type="entry name" value="SERINE/THREONINE-PROTEIN KINASE TNNI3K-RELATED"/>
    <property type="match status" value="1"/>
</dbReference>
<dbReference type="GO" id="GO:0005524">
    <property type="term" value="F:ATP binding"/>
    <property type="evidence" value="ECO:0007669"/>
    <property type="project" value="UniProtKB-KW"/>
</dbReference>
<dbReference type="InterPro" id="IPR000719">
    <property type="entry name" value="Prot_kinase_dom"/>
</dbReference>
<evidence type="ECO:0000313" key="5">
    <source>
        <dbReference type="EMBL" id="KAK1014248.1"/>
    </source>
</evidence>
<feature type="domain" description="Protein kinase" evidence="3">
    <location>
        <begin position="1"/>
        <end position="269"/>
    </location>
</feature>
<organism evidence="4 6">
    <name type="scientific">Friedmanniomyces endolithicus</name>
    <dbReference type="NCBI Taxonomy" id="329885"/>
    <lineage>
        <taxon>Eukaryota</taxon>
        <taxon>Fungi</taxon>
        <taxon>Dikarya</taxon>
        <taxon>Ascomycota</taxon>
        <taxon>Pezizomycotina</taxon>
        <taxon>Dothideomycetes</taxon>
        <taxon>Dothideomycetidae</taxon>
        <taxon>Mycosphaerellales</taxon>
        <taxon>Teratosphaeriaceae</taxon>
        <taxon>Friedmanniomyces</taxon>
    </lineage>
</organism>
<dbReference type="Proteomes" id="UP001168146">
    <property type="component" value="Unassembled WGS sequence"/>
</dbReference>
<comment type="caution">
    <text evidence="4">The sequence shown here is derived from an EMBL/GenBank/DDBJ whole genome shotgun (WGS) entry which is preliminary data.</text>
</comment>
<dbReference type="AlphaFoldDB" id="A0AAN6JB58"/>
<dbReference type="Proteomes" id="UP001175353">
    <property type="component" value="Unassembled WGS sequence"/>
</dbReference>
<sequence>MDRSGDLALLAPPNGKYTLPNNLSNNKKSCAAHFTVPYINDSVVSGGTTGIVQLLPCRHTTRRISLRDLKREAEIYQRLPHQRGILRMIDYSPDHGVVLDFMEHGHLAGYLKKYARQISLRQRLLWASEASGLVYLLHTYRVIHCDIKPRNFLLDPMLRLCIIDFAGSSLDGSAASCMQSPRFCLPQHVDDDPTVQMDLFALGSTLYQIMTGEEPYPDISEEVVIERFSRYEFPSLLDIDCGDAINRCWRGECVSAQEIQDAIEDQVRFTRPSPLYDDVLEAFPECEGT</sequence>
<proteinExistence type="predicted"/>
<evidence type="ECO:0000256" key="1">
    <source>
        <dbReference type="ARBA" id="ARBA00022741"/>
    </source>
</evidence>
<dbReference type="PROSITE" id="PS00108">
    <property type="entry name" value="PROTEIN_KINASE_ST"/>
    <property type="match status" value="1"/>
</dbReference>
<dbReference type="EMBL" id="JAUJLE010000004">
    <property type="protein sequence ID" value="KAK1014248.1"/>
    <property type="molecule type" value="Genomic_DNA"/>
</dbReference>
<dbReference type="PANTHER" id="PTHR44329:SF298">
    <property type="entry name" value="MIXED LINEAGE KINASE DOMAIN-LIKE PROTEIN"/>
    <property type="match status" value="1"/>
</dbReference>
<dbReference type="EMBL" id="JASUXU010000039">
    <property type="protein sequence ID" value="KAK0318056.1"/>
    <property type="molecule type" value="Genomic_DNA"/>
</dbReference>
<dbReference type="SMART" id="SM00220">
    <property type="entry name" value="S_TKc"/>
    <property type="match status" value="1"/>
</dbReference>
<dbReference type="InterPro" id="IPR051681">
    <property type="entry name" value="Ser/Thr_Kinases-Pseudokinases"/>
</dbReference>
<dbReference type="InterPro" id="IPR008271">
    <property type="entry name" value="Ser/Thr_kinase_AS"/>
</dbReference>
<evidence type="ECO:0000313" key="4">
    <source>
        <dbReference type="EMBL" id="KAK0318056.1"/>
    </source>
</evidence>
<dbReference type="Pfam" id="PF00069">
    <property type="entry name" value="Pkinase"/>
    <property type="match status" value="1"/>
</dbReference>
<dbReference type="GO" id="GO:0004674">
    <property type="term" value="F:protein serine/threonine kinase activity"/>
    <property type="evidence" value="ECO:0007669"/>
    <property type="project" value="TreeGrafter"/>
</dbReference>
<protein>
    <recommendedName>
        <fullName evidence="3">Protein kinase domain-containing protein</fullName>
    </recommendedName>
</protein>
<dbReference type="SUPFAM" id="SSF56112">
    <property type="entry name" value="Protein kinase-like (PK-like)"/>
    <property type="match status" value="1"/>
</dbReference>
<evidence type="ECO:0000313" key="7">
    <source>
        <dbReference type="Proteomes" id="UP001175353"/>
    </source>
</evidence>
<evidence type="ECO:0000259" key="3">
    <source>
        <dbReference type="PROSITE" id="PS50011"/>
    </source>
</evidence>
<dbReference type="Gene3D" id="1.10.510.10">
    <property type="entry name" value="Transferase(Phosphotransferase) domain 1"/>
    <property type="match status" value="1"/>
</dbReference>
<keyword evidence="2" id="KW-0067">ATP-binding</keyword>
<dbReference type="InterPro" id="IPR011009">
    <property type="entry name" value="Kinase-like_dom_sf"/>
</dbReference>
<keyword evidence="1" id="KW-0547">Nucleotide-binding</keyword>
<evidence type="ECO:0000313" key="6">
    <source>
        <dbReference type="Proteomes" id="UP001168146"/>
    </source>
</evidence>
<evidence type="ECO:0000256" key="2">
    <source>
        <dbReference type="ARBA" id="ARBA00022840"/>
    </source>
</evidence>
<dbReference type="PROSITE" id="PS50011">
    <property type="entry name" value="PROTEIN_KINASE_DOM"/>
    <property type="match status" value="1"/>
</dbReference>
<reference evidence="4" key="1">
    <citation type="submission" date="2021-12" db="EMBL/GenBank/DDBJ databases">
        <title>Black yeast isolated from Biological Soil Crust.</title>
        <authorList>
            <person name="Kurbessoian T."/>
        </authorList>
    </citation>
    <scope>NUCLEOTIDE SEQUENCE</scope>
    <source>
        <strain evidence="4">CCFEE 5208</strain>
    </source>
</reference>
<gene>
    <name evidence="4" type="ORF">LTR82_011046</name>
    <name evidence="5" type="ORF">LTR91_001111</name>
</gene>
<reference evidence="5" key="2">
    <citation type="submission" date="2023-06" db="EMBL/GenBank/DDBJ databases">
        <title>Black Yeasts Isolated from many extreme environments.</title>
        <authorList>
            <person name="Coleine C."/>
            <person name="Stajich J.E."/>
            <person name="Selbmann L."/>
        </authorList>
    </citation>
    <scope>NUCLEOTIDE SEQUENCE</scope>
    <source>
        <strain evidence="5">CCFEE 5200</strain>
    </source>
</reference>
<name>A0AAN6JB58_9PEZI</name>